<proteinExistence type="predicted"/>
<dbReference type="EMBL" id="AP018046">
    <property type="protein sequence ID" value="BAX54874.1"/>
    <property type="molecule type" value="Genomic_DNA"/>
</dbReference>
<dbReference type="AlphaFoldDB" id="A0A1V1VFJ7"/>
<dbReference type="Proteomes" id="UP000516656">
    <property type="component" value="Chromosome 2"/>
</dbReference>
<reference evidence="4" key="2">
    <citation type="submission" date="2017-05" db="EMBL/GenBank/DDBJ databases">
        <title>Whole genome sequence of fish pathogenic bacteria, Photobacterium damselae subsp. piscicida, strain 91-197, isolated from hybrid striped bass (Morone sp.) in USA.</title>
        <authorList>
            <person name="Teru Y."/>
            <person name="Hikima J."/>
            <person name="Kono T."/>
            <person name="Sakai M."/>
            <person name="Takano T."/>
            <person name="Hawke J.P."/>
            <person name="Takeyama H."/>
            <person name="Aoki T."/>
        </authorList>
    </citation>
    <scope>NUCLEOTIDE SEQUENCE [LARGE SCALE GENOMIC DNA]</scope>
    <source>
        <strain evidence="4">91-197</strain>
    </source>
</reference>
<feature type="region of interest" description="Disordered" evidence="1">
    <location>
        <begin position="34"/>
        <end position="54"/>
    </location>
</feature>
<sequence length="54" mass="6043">MQQNKARVISNWKPTNQREAAAMKELLMQEMGVPEPVHQGGTGKVAKNNGRLIR</sequence>
<gene>
    <name evidence="3" type="ORF">IC627_17435</name>
    <name evidence="2" type="ORF">PDPUS_2_00288</name>
</gene>
<dbReference type="EMBL" id="CP061855">
    <property type="protein sequence ID" value="QOD58612.1"/>
    <property type="molecule type" value="Genomic_DNA"/>
</dbReference>
<name>A0A1V1VFJ7_PHODP</name>
<evidence type="ECO:0000313" key="2">
    <source>
        <dbReference type="EMBL" id="BAX54874.1"/>
    </source>
</evidence>
<reference evidence="2" key="1">
    <citation type="journal article" date="2017" name="Genome Announc.">
        <title>Whole-Genome Sequence of Photobacterium damselae subsp. piscicida Strain 91-197, Isolated from Hybrid Striped Bass (Morone sp.) in the United States.</title>
        <authorList>
            <person name="Teru Y."/>
            <person name="Hikima J."/>
            <person name="Kono T."/>
            <person name="Sakai M."/>
            <person name="Takano T."/>
            <person name="Hawke J.P."/>
            <person name="Takeyama H."/>
            <person name="Aoki T."/>
        </authorList>
    </citation>
    <scope>NUCLEOTIDE SEQUENCE</scope>
    <source>
        <strain evidence="2">91-197</strain>
    </source>
</reference>
<protein>
    <submittedName>
        <fullName evidence="2">Uncharacterized protein</fullName>
    </submittedName>
</protein>
<evidence type="ECO:0000313" key="3">
    <source>
        <dbReference type="EMBL" id="QOD58612.1"/>
    </source>
</evidence>
<evidence type="ECO:0000256" key="1">
    <source>
        <dbReference type="SAM" id="MobiDB-lite"/>
    </source>
</evidence>
<accession>A0A1V1VFJ7</accession>
<dbReference type="RefSeq" id="WP_165761803.1">
    <property type="nucleotide sequence ID" value="NZ_AP018046.1"/>
</dbReference>
<reference evidence="3 5" key="3">
    <citation type="submission" date="2020-09" db="EMBL/GenBank/DDBJ databases">
        <title>Complete, closed and curated genome sequences of Photobacterium damselae subsp. piscicida isolates from Australia indicate localised evolution and additional plasmid-borne pathogenicity mechanisms.</title>
        <authorList>
            <person name="Baseggio L."/>
            <person name="Silayeva O."/>
            <person name="Buller N."/>
            <person name="Landos M."/>
            <person name="Engelstaedter J."/>
            <person name="Barnes A.C."/>
        </authorList>
    </citation>
    <scope>NUCLEOTIDE SEQUENCE [LARGE SCALE GENOMIC DNA]</scope>
    <source>
        <strain evidence="3 5">AS-16-0540-1</strain>
    </source>
</reference>
<organism evidence="2 4">
    <name type="scientific">Photobacterium damsela subsp. piscicida</name>
    <name type="common">Pasteurella piscicida</name>
    <dbReference type="NCBI Taxonomy" id="38294"/>
    <lineage>
        <taxon>Bacteria</taxon>
        <taxon>Pseudomonadati</taxon>
        <taxon>Pseudomonadota</taxon>
        <taxon>Gammaproteobacteria</taxon>
        <taxon>Vibrionales</taxon>
        <taxon>Vibrionaceae</taxon>
        <taxon>Photobacterium</taxon>
    </lineage>
</organism>
<evidence type="ECO:0000313" key="4">
    <source>
        <dbReference type="Proteomes" id="UP000218676"/>
    </source>
</evidence>
<evidence type="ECO:0000313" key="5">
    <source>
        <dbReference type="Proteomes" id="UP000516656"/>
    </source>
</evidence>
<dbReference type="Proteomes" id="UP000218676">
    <property type="component" value="Chromosome 2"/>
</dbReference>